<reference evidence="10" key="1">
    <citation type="submission" date="2020-07" db="EMBL/GenBank/DDBJ databases">
        <title>Vallitalea pronyensis genome.</title>
        <authorList>
            <person name="Postec A."/>
        </authorList>
    </citation>
    <scope>NUCLEOTIDE SEQUENCE</scope>
    <source>
        <strain evidence="10">FatNI3</strain>
    </source>
</reference>
<evidence type="ECO:0000313" key="10">
    <source>
        <dbReference type="EMBL" id="QUI24922.1"/>
    </source>
</evidence>
<dbReference type="GO" id="GO:0005886">
    <property type="term" value="C:plasma membrane"/>
    <property type="evidence" value="ECO:0007669"/>
    <property type="project" value="UniProtKB-SubCell"/>
</dbReference>
<evidence type="ECO:0000256" key="3">
    <source>
        <dbReference type="ARBA" id="ARBA00022741"/>
    </source>
</evidence>
<dbReference type="Proteomes" id="UP000683246">
    <property type="component" value="Chromosome"/>
</dbReference>
<evidence type="ECO:0000256" key="2">
    <source>
        <dbReference type="ARBA" id="ARBA00022692"/>
    </source>
</evidence>
<feature type="transmembrane region" description="Helical" evidence="7">
    <location>
        <begin position="281"/>
        <end position="299"/>
    </location>
</feature>
<keyword evidence="11" id="KW-1185">Reference proteome</keyword>
<dbReference type="RefSeq" id="WP_212695622.1">
    <property type="nucleotide sequence ID" value="NZ_CP058649.1"/>
</dbReference>
<dbReference type="KEGG" id="vpy:HZI73_22690"/>
<dbReference type="Gene3D" id="3.40.50.300">
    <property type="entry name" value="P-loop containing nucleotide triphosphate hydrolases"/>
    <property type="match status" value="1"/>
</dbReference>
<dbReference type="PROSITE" id="PS00211">
    <property type="entry name" value="ABC_TRANSPORTER_1"/>
    <property type="match status" value="1"/>
</dbReference>
<dbReference type="PANTHER" id="PTHR43394">
    <property type="entry name" value="ATP-DEPENDENT PERMEASE MDL1, MITOCHONDRIAL"/>
    <property type="match status" value="1"/>
</dbReference>
<dbReference type="SUPFAM" id="SSF52540">
    <property type="entry name" value="P-loop containing nucleoside triphosphate hydrolases"/>
    <property type="match status" value="1"/>
</dbReference>
<evidence type="ECO:0000256" key="5">
    <source>
        <dbReference type="ARBA" id="ARBA00022989"/>
    </source>
</evidence>
<feature type="transmembrane region" description="Helical" evidence="7">
    <location>
        <begin position="63"/>
        <end position="87"/>
    </location>
</feature>
<organism evidence="10 11">
    <name type="scientific">Vallitalea pronyensis</name>
    <dbReference type="NCBI Taxonomy" id="1348613"/>
    <lineage>
        <taxon>Bacteria</taxon>
        <taxon>Bacillati</taxon>
        <taxon>Bacillota</taxon>
        <taxon>Clostridia</taxon>
        <taxon>Lachnospirales</taxon>
        <taxon>Vallitaleaceae</taxon>
        <taxon>Vallitalea</taxon>
    </lineage>
</organism>
<evidence type="ECO:0000256" key="7">
    <source>
        <dbReference type="SAM" id="Phobius"/>
    </source>
</evidence>
<evidence type="ECO:0000256" key="6">
    <source>
        <dbReference type="ARBA" id="ARBA00023136"/>
    </source>
</evidence>
<dbReference type="GO" id="GO:0015421">
    <property type="term" value="F:ABC-type oligopeptide transporter activity"/>
    <property type="evidence" value="ECO:0007669"/>
    <property type="project" value="TreeGrafter"/>
</dbReference>
<dbReference type="GO" id="GO:0005524">
    <property type="term" value="F:ATP binding"/>
    <property type="evidence" value="ECO:0007669"/>
    <property type="project" value="UniProtKB-KW"/>
</dbReference>
<dbReference type="AlphaFoldDB" id="A0A8J8MP08"/>
<sequence>MKKVNVVKIFIKMLPRYARVSLPMFIVLQTLSVAHGIFIGLLAPSMQLFFDRVENYAMGQRPLSAAITGLIILGFVQIGSSIIAGIVQFTRKMYYNRAEGVFSLELHEKINKLPPICFEDTKMLNHMNKAFKGKSESVQFTERIIGSITFFAVYFIIMSAYLFRVKPILIISLLLIFIPVLLTQILRTKFFTKAEDKSAPLRREFDYYENCMTGRAYFKETRLLGAFMFFRKQYKDTLSILNKIRFHAVVKSDLAQLGVQMLSLGGHIGILLLLLNALLNGHISVGAFVAIFASVDAMFHLMTRWICYNLGDVASSFGRVQHYLNFLQIPENNGMDVQVPKNMDISLRDVSFTYPNANLRAVKSISFHIKNGETVAVVGENGSGKSTLIRLITGLYVPDEGDVLYGKINTKEISGRSLFKNISAVFQKFQCYQMTLGDNICISHIDISKDDSGLDKICVQAGLDKNDSQFIDGYNTMLSREFDGVDISGGQWQRIAIARSYYRKHRIIVLDEPTAAIDPIEETRIYNQFAKISKNKTAIIVTHRLGSIKLADRILVMKQGKLVEQGTHAELLTNEGEYARLYKSQERWYKD</sequence>
<dbReference type="InterPro" id="IPR003439">
    <property type="entry name" value="ABC_transporter-like_ATP-bd"/>
</dbReference>
<comment type="subcellular location">
    <subcellularLocation>
        <location evidence="1">Cell membrane</location>
        <topology evidence="1">Multi-pass membrane protein</topology>
    </subcellularLocation>
</comment>
<evidence type="ECO:0000256" key="1">
    <source>
        <dbReference type="ARBA" id="ARBA00004651"/>
    </source>
</evidence>
<dbReference type="SUPFAM" id="SSF90123">
    <property type="entry name" value="ABC transporter transmembrane region"/>
    <property type="match status" value="1"/>
</dbReference>
<dbReference type="InterPro" id="IPR017871">
    <property type="entry name" value="ABC_transporter-like_CS"/>
</dbReference>
<keyword evidence="5 7" id="KW-1133">Transmembrane helix</keyword>
<dbReference type="Pfam" id="PF00005">
    <property type="entry name" value="ABC_tran"/>
    <property type="match status" value="1"/>
</dbReference>
<dbReference type="InterPro" id="IPR011527">
    <property type="entry name" value="ABC1_TM_dom"/>
</dbReference>
<protein>
    <submittedName>
        <fullName evidence="10">ABC transporter ATP-binding protein</fullName>
    </submittedName>
</protein>
<feature type="transmembrane region" description="Helical" evidence="7">
    <location>
        <begin position="20"/>
        <end position="43"/>
    </location>
</feature>
<dbReference type="InterPro" id="IPR003593">
    <property type="entry name" value="AAA+_ATPase"/>
</dbReference>
<feature type="transmembrane region" description="Helical" evidence="7">
    <location>
        <begin position="144"/>
        <end position="162"/>
    </location>
</feature>
<dbReference type="EMBL" id="CP058649">
    <property type="protein sequence ID" value="QUI24922.1"/>
    <property type="molecule type" value="Genomic_DNA"/>
</dbReference>
<dbReference type="PROSITE" id="PS50929">
    <property type="entry name" value="ABC_TM1F"/>
    <property type="match status" value="1"/>
</dbReference>
<keyword evidence="3" id="KW-0547">Nucleotide-binding</keyword>
<keyword evidence="4 10" id="KW-0067">ATP-binding</keyword>
<dbReference type="SMART" id="SM00382">
    <property type="entry name" value="AAA"/>
    <property type="match status" value="1"/>
</dbReference>
<dbReference type="CDD" id="cd03228">
    <property type="entry name" value="ABCC_MRP_Like"/>
    <property type="match status" value="1"/>
</dbReference>
<dbReference type="InterPro" id="IPR036640">
    <property type="entry name" value="ABC1_TM_sf"/>
</dbReference>
<feature type="domain" description="ABC transporter" evidence="8">
    <location>
        <begin position="345"/>
        <end position="584"/>
    </location>
</feature>
<dbReference type="Gene3D" id="1.20.1560.10">
    <property type="entry name" value="ABC transporter type 1, transmembrane domain"/>
    <property type="match status" value="1"/>
</dbReference>
<feature type="transmembrane region" description="Helical" evidence="7">
    <location>
        <begin position="168"/>
        <end position="186"/>
    </location>
</feature>
<keyword evidence="2 7" id="KW-0812">Transmembrane</keyword>
<evidence type="ECO:0000259" key="9">
    <source>
        <dbReference type="PROSITE" id="PS50929"/>
    </source>
</evidence>
<proteinExistence type="predicted"/>
<gene>
    <name evidence="10" type="ORF">HZI73_22690</name>
</gene>
<keyword evidence="6 7" id="KW-0472">Membrane</keyword>
<dbReference type="InterPro" id="IPR039421">
    <property type="entry name" value="Type_1_exporter"/>
</dbReference>
<accession>A0A8J8MP08</accession>
<dbReference type="InterPro" id="IPR027417">
    <property type="entry name" value="P-loop_NTPase"/>
</dbReference>
<evidence type="ECO:0000256" key="4">
    <source>
        <dbReference type="ARBA" id="ARBA00022840"/>
    </source>
</evidence>
<dbReference type="PROSITE" id="PS50893">
    <property type="entry name" value="ABC_TRANSPORTER_2"/>
    <property type="match status" value="1"/>
</dbReference>
<feature type="domain" description="ABC transmembrane type-1" evidence="9">
    <location>
        <begin position="36"/>
        <end position="295"/>
    </location>
</feature>
<name>A0A8J8MP08_9FIRM</name>
<evidence type="ECO:0000259" key="8">
    <source>
        <dbReference type="PROSITE" id="PS50893"/>
    </source>
</evidence>
<evidence type="ECO:0000313" key="11">
    <source>
        <dbReference type="Proteomes" id="UP000683246"/>
    </source>
</evidence>
<dbReference type="PANTHER" id="PTHR43394:SF1">
    <property type="entry name" value="ATP-BINDING CASSETTE SUB-FAMILY B MEMBER 10, MITOCHONDRIAL"/>
    <property type="match status" value="1"/>
</dbReference>
<dbReference type="GO" id="GO:0016887">
    <property type="term" value="F:ATP hydrolysis activity"/>
    <property type="evidence" value="ECO:0007669"/>
    <property type="project" value="InterPro"/>
</dbReference>